<dbReference type="InterPro" id="IPR029063">
    <property type="entry name" value="SAM-dependent_MTases_sf"/>
</dbReference>
<dbReference type="SUPFAM" id="SSF53335">
    <property type="entry name" value="S-adenosyl-L-methionine-dependent methyltransferases"/>
    <property type="match status" value="1"/>
</dbReference>
<evidence type="ECO:0000313" key="3">
    <source>
        <dbReference type="Proteomes" id="UP001215956"/>
    </source>
</evidence>
<dbReference type="RefSeq" id="WP_316969862.1">
    <property type="nucleotide sequence ID" value="NZ_JARFPL010000049.1"/>
</dbReference>
<dbReference type="InterPro" id="IPR050508">
    <property type="entry name" value="Methyltransf_Superfamily"/>
</dbReference>
<dbReference type="EMBL" id="JARFPL010000049">
    <property type="protein sequence ID" value="MDF0594166.1"/>
    <property type="molecule type" value="Genomic_DNA"/>
</dbReference>
<name>A0ABT5XHG8_9EURY</name>
<gene>
    <name evidence="2" type="ORF">P0O24_11300</name>
</gene>
<reference evidence="2 3" key="1">
    <citation type="submission" date="2023-03" db="EMBL/GenBank/DDBJ databases">
        <title>Whole genome sequencing of Methanotrichaceae archaeon M04Ac.</title>
        <authorList>
            <person name="Khomyakova M.A."/>
            <person name="Merkel A.Y."/>
            <person name="Slobodkin A.I."/>
        </authorList>
    </citation>
    <scope>NUCLEOTIDE SEQUENCE [LARGE SCALE GENOMIC DNA]</scope>
    <source>
        <strain evidence="2 3">M04Ac</strain>
    </source>
</reference>
<dbReference type="GO" id="GO:0008168">
    <property type="term" value="F:methyltransferase activity"/>
    <property type="evidence" value="ECO:0007669"/>
    <property type="project" value="UniProtKB-KW"/>
</dbReference>
<sequence length="268" mass="29745">MVKILVVNLQLDLMPKPSTPRPEGGEDGGLREGLLAWDRQYQEKGRIWRGAPAKLPELPAGSKVLELGCGNGKTLAAMLRRPWRIAALDLSPLAVRLGRDLAEETVFGPRPSCGRYPSCDGHPTRGRPSPQTPNRSIPDFVAADAVQLPFREEAFDAVIAFHILGHLREGDRRRAAAEAARVLKSAGRLFFLEFGVEDMRAGKGVEVEPMTFKRGGGVITHYFSEEEAFQLFDILSPVSIRTDRRLTRIRGIDHLRSEVAAEFIKQED</sequence>
<dbReference type="Pfam" id="PF13489">
    <property type="entry name" value="Methyltransf_23"/>
    <property type="match status" value="1"/>
</dbReference>
<dbReference type="Proteomes" id="UP001215956">
    <property type="component" value="Unassembled WGS sequence"/>
</dbReference>
<evidence type="ECO:0000313" key="2">
    <source>
        <dbReference type="EMBL" id="MDF0594166.1"/>
    </source>
</evidence>
<keyword evidence="3" id="KW-1185">Reference proteome</keyword>
<feature type="region of interest" description="Disordered" evidence="1">
    <location>
        <begin position="112"/>
        <end position="136"/>
    </location>
</feature>
<protein>
    <submittedName>
        <fullName evidence="2">Class I SAM-dependent methyltransferase</fullName>
    </submittedName>
</protein>
<evidence type="ECO:0000256" key="1">
    <source>
        <dbReference type="SAM" id="MobiDB-lite"/>
    </source>
</evidence>
<keyword evidence="2" id="KW-0489">Methyltransferase</keyword>
<accession>A0ABT5XHG8</accession>
<dbReference type="CDD" id="cd02440">
    <property type="entry name" value="AdoMet_MTases"/>
    <property type="match status" value="1"/>
</dbReference>
<organism evidence="2 3">
    <name type="scientific">Candidatus Methanocrinis alkalitolerans</name>
    <dbReference type="NCBI Taxonomy" id="3033395"/>
    <lineage>
        <taxon>Archaea</taxon>
        <taxon>Methanobacteriati</taxon>
        <taxon>Methanobacteriota</taxon>
        <taxon>Stenosarchaea group</taxon>
        <taxon>Methanomicrobia</taxon>
        <taxon>Methanotrichales</taxon>
        <taxon>Methanotrichaceae</taxon>
        <taxon>Methanocrinis</taxon>
    </lineage>
</organism>
<proteinExistence type="predicted"/>
<dbReference type="Gene3D" id="3.40.50.150">
    <property type="entry name" value="Vaccinia Virus protein VP39"/>
    <property type="match status" value="1"/>
</dbReference>
<dbReference type="PANTHER" id="PTHR42912">
    <property type="entry name" value="METHYLTRANSFERASE"/>
    <property type="match status" value="1"/>
</dbReference>
<dbReference type="GO" id="GO:0032259">
    <property type="term" value="P:methylation"/>
    <property type="evidence" value="ECO:0007669"/>
    <property type="project" value="UniProtKB-KW"/>
</dbReference>
<keyword evidence="2" id="KW-0808">Transferase</keyword>
<comment type="caution">
    <text evidence="2">The sequence shown here is derived from an EMBL/GenBank/DDBJ whole genome shotgun (WGS) entry which is preliminary data.</text>
</comment>